<gene>
    <name evidence="6" type="ORF">K6K13_21415</name>
</gene>
<dbReference type="InterPro" id="IPR003660">
    <property type="entry name" value="HAMP_dom"/>
</dbReference>
<dbReference type="PROSITE" id="PS50111">
    <property type="entry name" value="CHEMOTAXIS_TRANSDUC_2"/>
    <property type="match status" value="1"/>
</dbReference>
<dbReference type="Gene3D" id="1.10.287.950">
    <property type="entry name" value="Methyl-accepting chemotaxis protein"/>
    <property type="match status" value="1"/>
</dbReference>
<dbReference type="PROSITE" id="PS50885">
    <property type="entry name" value="HAMP"/>
    <property type="match status" value="1"/>
</dbReference>
<feature type="domain" description="Methyl-accepting transducer" evidence="4">
    <location>
        <begin position="271"/>
        <end position="500"/>
    </location>
</feature>
<dbReference type="SMART" id="SM00283">
    <property type="entry name" value="MA"/>
    <property type="match status" value="1"/>
</dbReference>
<accession>A0ABX9AKG5</accession>
<keyword evidence="2" id="KW-0807">Transducer</keyword>
<evidence type="ECO:0000256" key="2">
    <source>
        <dbReference type="PROSITE-ProRule" id="PRU00284"/>
    </source>
</evidence>
<organism evidence="6 7">
    <name type="scientific">Symbiopectobacterium purcellii</name>
    <dbReference type="NCBI Taxonomy" id="2871826"/>
    <lineage>
        <taxon>Bacteria</taxon>
        <taxon>Pseudomonadati</taxon>
        <taxon>Pseudomonadota</taxon>
        <taxon>Gammaproteobacteria</taxon>
        <taxon>Enterobacterales</taxon>
        <taxon>Enterobacteriaceae</taxon>
    </lineage>
</organism>
<evidence type="ECO:0000259" key="4">
    <source>
        <dbReference type="PROSITE" id="PS50111"/>
    </source>
</evidence>
<protein>
    <submittedName>
        <fullName evidence="6">HAMP domain-containing protein</fullName>
    </submittedName>
</protein>
<reference evidence="6 7" key="1">
    <citation type="submission" date="2021-08" db="EMBL/GenBank/DDBJ databases">
        <title>Culture and genomic analysis of Symbiopectobacterium purcellii sp. nov. gen. nov., isolated from the leafhopper Empoasca decipiens.</title>
        <authorList>
            <person name="Nadal-Jimenez P."/>
            <person name="Siozios S."/>
            <person name="Halliday N."/>
            <person name="Camara M."/>
            <person name="Hurst G.D.D."/>
        </authorList>
    </citation>
    <scope>NUCLEOTIDE SEQUENCE [LARGE SCALE GENOMIC DNA]</scope>
    <source>
        <strain evidence="6 7">SyEd1</strain>
    </source>
</reference>
<dbReference type="CDD" id="cd11386">
    <property type="entry name" value="MCP_signal"/>
    <property type="match status" value="1"/>
</dbReference>
<dbReference type="EMBL" id="CP081864">
    <property type="protein sequence ID" value="QZN95674.1"/>
    <property type="molecule type" value="Genomic_DNA"/>
</dbReference>
<evidence type="ECO:0000256" key="1">
    <source>
        <dbReference type="ARBA" id="ARBA00029447"/>
    </source>
</evidence>
<keyword evidence="3" id="KW-1133">Transmembrane helix</keyword>
<dbReference type="InterPro" id="IPR004089">
    <property type="entry name" value="MCPsignal_dom"/>
</dbReference>
<feature type="transmembrane region" description="Helical" evidence="3">
    <location>
        <begin position="17"/>
        <end position="37"/>
    </location>
</feature>
<dbReference type="SUPFAM" id="SSF58104">
    <property type="entry name" value="Methyl-accepting chemotaxis protein (MCP) signaling domain"/>
    <property type="match status" value="1"/>
</dbReference>
<name>A0ABX9AKG5_9ENTR</name>
<dbReference type="PANTHER" id="PTHR43531">
    <property type="entry name" value="PROTEIN ICFG"/>
    <property type="match status" value="1"/>
</dbReference>
<feature type="transmembrane region" description="Helical" evidence="3">
    <location>
        <begin position="194"/>
        <end position="217"/>
    </location>
</feature>
<dbReference type="Pfam" id="PF00015">
    <property type="entry name" value="MCPsignal"/>
    <property type="match status" value="1"/>
</dbReference>
<dbReference type="PANTHER" id="PTHR43531:SF5">
    <property type="entry name" value="METHYL-ACCEPTING CHEMOTAXIS PROTEIN III"/>
    <property type="match status" value="1"/>
</dbReference>
<evidence type="ECO:0000313" key="7">
    <source>
        <dbReference type="Proteomes" id="UP000825886"/>
    </source>
</evidence>
<dbReference type="RefSeq" id="WP_222158752.1">
    <property type="nucleotide sequence ID" value="NZ_CP081864.1"/>
</dbReference>
<dbReference type="Pfam" id="PF00672">
    <property type="entry name" value="HAMP"/>
    <property type="match status" value="1"/>
</dbReference>
<evidence type="ECO:0000313" key="6">
    <source>
        <dbReference type="EMBL" id="QZN95674.1"/>
    </source>
</evidence>
<proteinExistence type="inferred from homology"/>
<comment type="similarity">
    <text evidence="1">Belongs to the methyl-accepting chemotaxis (MCP) protein family.</text>
</comment>
<keyword evidence="3" id="KW-0472">Membrane</keyword>
<evidence type="ECO:0000259" key="5">
    <source>
        <dbReference type="PROSITE" id="PS50885"/>
    </source>
</evidence>
<dbReference type="Proteomes" id="UP000825886">
    <property type="component" value="Chromosome"/>
</dbReference>
<dbReference type="CDD" id="cd06225">
    <property type="entry name" value="HAMP"/>
    <property type="match status" value="1"/>
</dbReference>
<evidence type="ECO:0000256" key="3">
    <source>
        <dbReference type="SAM" id="Phobius"/>
    </source>
</evidence>
<feature type="domain" description="HAMP" evidence="5">
    <location>
        <begin position="214"/>
        <end position="266"/>
    </location>
</feature>
<keyword evidence="3" id="KW-0812">Transmembrane</keyword>
<dbReference type="SMART" id="SM00304">
    <property type="entry name" value="HAMP"/>
    <property type="match status" value="1"/>
</dbReference>
<sequence length="545" mass="59203">MRALWERMLQISIAKKLYGGFCIVLSLLIFAVIFSAFRFSEIRDLYTKTALISEINHYLDQSKIARVKLFYTLDAENANNMMKYVSQIIAQQEKARQLRWQESDVQHFQRLSEQLTQYQHELEEIALAVSALRGQKQAVPAGESIQNTAQWQRLKAADTQSIKTGFAVTDTLSRIASQLDEKNQHVINRSVAEIVVIGICAVLLGMLIAVSVTRLIARSIRGNLELAQRIAQGDLSVVVGQVRRDELGMLTHAMMEMTQKLCGLMVDIRDSAHQVATASSAIADGNRHLSSRTDQQAAAMVETAASMEELTATVTNNADNARHAGQLARQASGNANRGGEIIKQVVTTMSDITGSSRKIADITSVINSIAFQTNILALNAAVEAARAGEQGRGFAVVASEVRNLAQRSSQAAREIEALIAESVTRVDEGSVLVEKAGSAMHDIVTSIGAVDRIMNDISVASDEQSRGIAQIGDAVTDMDRTIQENATMVSDSTSAALALEAQVARLASLIAVFRLPGNDSCEPETAQRPARFAALPVQVTQGEWV</sequence>
<keyword evidence="7" id="KW-1185">Reference proteome</keyword>
<dbReference type="InterPro" id="IPR051310">
    <property type="entry name" value="MCP_chemotaxis"/>
</dbReference>